<dbReference type="AlphaFoldDB" id="A0A8C1PMW5"/>
<name>A0A8C1PMW5_CYPCA</name>
<dbReference type="GO" id="GO:0005829">
    <property type="term" value="C:cytosol"/>
    <property type="evidence" value="ECO:0007669"/>
    <property type="project" value="TreeGrafter"/>
</dbReference>
<evidence type="ECO:0000313" key="5">
    <source>
        <dbReference type="Proteomes" id="UP000694427"/>
    </source>
</evidence>
<evidence type="ECO:0008006" key="6">
    <source>
        <dbReference type="Google" id="ProtNLM"/>
    </source>
</evidence>
<dbReference type="Gene3D" id="3.10.450.10">
    <property type="match status" value="1"/>
</dbReference>
<proteinExistence type="inferred from homology"/>
<reference evidence="4" key="1">
    <citation type="submission" date="2025-08" db="UniProtKB">
        <authorList>
            <consortium name="Ensembl"/>
        </authorList>
    </citation>
    <scope>IDENTIFICATION</scope>
</reference>
<dbReference type="InterPro" id="IPR001713">
    <property type="entry name" value="Prot_inh_stefin"/>
</dbReference>
<evidence type="ECO:0000256" key="1">
    <source>
        <dbReference type="ARBA" id="ARBA00009403"/>
    </source>
</evidence>
<evidence type="ECO:0000313" key="4">
    <source>
        <dbReference type="Ensembl" id="ENSCCRP00010108562.1"/>
    </source>
</evidence>
<reference evidence="4" key="2">
    <citation type="submission" date="2025-09" db="UniProtKB">
        <authorList>
            <consortium name="Ensembl"/>
        </authorList>
    </citation>
    <scope>IDENTIFICATION</scope>
</reference>
<protein>
    <recommendedName>
        <fullName evidence="6">Cystatin domain-containing protein</fullName>
    </recommendedName>
</protein>
<organism evidence="4 5">
    <name type="scientific">Cyprinus carpio</name>
    <name type="common">Common carp</name>
    <dbReference type="NCBI Taxonomy" id="7962"/>
    <lineage>
        <taxon>Eukaryota</taxon>
        <taxon>Metazoa</taxon>
        <taxon>Chordata</taxon>
        <taxon>Craniata</taxon>
        <taxon>Vertebrata</taxon>
        <taxon>Euteleostomi</taxon>
        <taxon>Actinopterygii</taxon>
        <taxon>Neopterygii</taxon>
        <taxon>Teleostei</taxon>
        <taxon>Ostariophysi</taxon>
        <taxon>Cypriniformes</taxon>
        <taxon>Cyprinidae</taxon>
        <taxon>Cyprininae</taxon>
        <taxon>Cyprinus</taxon>
    </lineage>
</organism>
<evidence type="ECO:0000256" key="2">
    <source>
        <dbReference type="ARBA" id="ARBA00022690"/>
    </source>
</evidence>
<sequence length="107" mass="11828">MSKPGGWIPVKPVTLEVIKICLEVRPKIEEMVGTVFKIFIPVVYSSQVVEGMNYIVKVLVDVDGDGVCVHALIFQALPCYGGELSVTKIQYPKPFDVPLNASEHLQK</sequence>
<dbReference type="PANTHER" id="PTHR11414">
    <property type="entry name" value="CYSTATIN FAMILY MEMBER"/>
    <property type="match status" value="1"/>
</dbReference>
<dbReference type="InterPro" id="IPR046350">
    <property type="entry name" value="Cystatin_sf"/>
</dbReference>
<dbReference type="Ensembl" id="ENSCCRT00010120813.1">
    <property type="protein sequence ID" value="ENSCCRP00010108562.1"/>
    <property type="gene ID" value="ENSCCRG00010047935.1"/>
</dbReference>
<evidence type="ECO:0000256" key="3">
    <source>
        <dbReference type="ARBA" id="ARBA00022704"/>
    </source>
</evidence>
<accession>A0A8C1PMW5</accession>
<dbReference type="PANTHER" id="PTHR11414:SF21">
    <property type="entry name" value="CYSTATIN 14A, TANDEM DUPLICATE 1-RELATED"/>
    <property type="match status" value="1"/>
</dbReference>
<comment type="similarity">
    <text evidence="1">Belongs to the cystatin family.</text>
</comment>
<keyword evidence="5" id="KW-1185">Reference proteome</keyword>
<keyword evidence="2" id="KW-0646">Protease inhibitor</keyword>
<dbReference type="PRINTS" id="PR00295">
    <property type="entry name" value="STEFINA"/>
</dbReference>
<dbReference type="Proteomes" id="UP000694427">
    <property type="component" value="Unplaced"/>
</dbReference>
<dbReference type="GO" id="GO:0004869">
    <property type="term" value="F:cysteine-type endopeptidase inhibitor activity"/>
    <property type="evidence" value="ECO:0007669"/>
    <property type="project" value="UniProtKB-KW"/>
</dbReference>
<keyword evidence="3" id="KW-0789">Thiol protease inhibitor</keyword>
<dbReference type="SUPFAM" id="SSF54403">
    <property type="entry name" value="Cystatin/monellin"/>
    <property type="match status" value="1"/>
</dbReference>